<dbReference type="Proteomes" id="UP000249016">
    <property type="component" value="Unassembled WGS sequence"/>
</dbReference>
<organism evidence="3 4">
    <name type="scientific">Spirosoma telluris</name>
    <dbReference type="NCBI Taxonomy" id="2183553"/>
    <lineage>
        <taxon>Bacteria</taxon>
        <taxon>Pseudomonadati</taxon>
        <taxon>Bacteroidota</taxon>
        <taxon>Cytophagia</taxon>
        <taxon>Cytophagales</taxon>
        <taxon>Cytophagaceae</taxon>
        <taxon>Spirosoma</taxon>
    </lineage>
</organism>
<sequence length="281" mass="32651">MKVGKQFELPKNRKQSFIERIDALSVWNLIGLMLILYAAPVFFFGTIEFIFNMPISISCLSCSKIGYWDLIYFNFVSILTIGYGDMSPLGISRVITIVEAVLGLAIYSLSISLITIKLLLPRKDIITFSRYAYYCLDDNSFMIIYLNTASTYITNLETSWYFKLNENWHAKTPFRVPFITKSVQTFYLKYEKSFETIISTLHPYDCLRVGLSGNIGMANYSTYVEYGIEDILIINNRLALTQYEGFYKVDENLRTEEFAEFFHYYPSNARKLSNFLNKPDE</sequence>
<dbReference type="EMBL" id="QLII01000004">
    <property type="protein sequence ID" value="RAI72886.1"/>
    <property type="molecule type" value="Genomic_DNA"/>
</dbReference>
<feature type="transmembrane region" description="Helical" evidence="1">
    <location>
        <begin position="21"/>
        <end position="45"/>
    </location>
</feature>
<dbReference type="AlphaFoldDB" id="A0A327NG00"/>
<dbReference type="Pfam" id="PF07885">
    <property type="entry name" value="Ion_trans_2"/>
    <property type="match status" value="1"/>
</dbReference>
<evidence type="ECO:0000313" key="4">
    <source>
        <dbReference type="Proteomes" id="UP000249016"/>
    </source>
</evidence>
<feature type="transmembrane region" description="Helical" evidence="1">
    <location>
        <begin position="65"/>
        <end position="84"/>
    </location>
</feature>
<reference evidence="3 4" key="1">
    <citation type="submission" date="2018-06" db="EMBL/GenBank/DDBJ databases">
        <title>Spirosoma sp. HMF3257 Genome sequencing and assembly.</title>
        <authorList>
            <person name="Kang H."/>
            <person name="Cha I."/>
            <person name="Kim H."/>
            <person name="Kang J."/>
            <person name="Joh K."/>
        </authorList>
    </citation>
    <scope>NUCLEOTIDE SEQUENCE [LARGE SCALE GENOMIC DNA]</scope>
    <source>
        <strain evidence="3 4">HMF3257</strain>
    </source>
</reference>
<gene>
    <name evidence="3" type="ORF">HMF3257_38955</name>
</gene>
<feature type="domain" description="Potassium channel" evidence="2">
    <location>
        <begin position="51"/>
        <end position="117"/>
    </location>
</feature>
<evidence type="ECO:0000313" key="3">
    <source>
        <dbReference type="EMBL" id="RAI72886.1"/>
    </source>
</evidence>
<comment type="caution">
    <text evidence="3">The sequence shown here is derived from an EMBL/GenBank/DDBJ whole genome shotgun (WGS) entry which is preliminary data.</text>
</comment>
<protein>
    <recommendedName>
        <fullName evidence="2">Potassium channel domain-containing protein</fullName>
    </recommendedName>
</protein>
<keyword evidence="4" id="KW-1185">Reference proteome</keyword>
<accession>A0A327NG00</accession>
<dbReference type="OrthoDB" id="9799090at2"/>
<evidence type="ECO:0000259" key="2">
    <source>
        <dbReference type="Pfam" id="PF07885"/>
    </source>
</evidence>
<evidence type="ECO:0000256" key="1">
    <source>
        <dbReference type="SAM" id="Phobius"/>
    </source>
</evidence>
<feature type="transmembrane region" description="Helical" evidence="1">
    <location>
        <begin position="96"/>
        <end position="120"/>
    </location>
</feature>
<dbReference type="Gene3D" id="1.10.287.70">
    <property type="match status" value="1"/>
</dbReference>
<keyword evidence="1" id="KW-0472">Membrane</keyword>
<dbReference type="SUPFAM" id="SSF81324">
    <property type="entry name" value="Voltage-gated potassium channels"/>
    <property type="match status" value="1"/>
</dbReference>
<dbReference type="InterPro" id="IPR013099">
    <property type="entry name" value="K_chnl_dom"/>
</dbReference>
<dbReference type="RefSeq" id="WP_111351410.1">
    <property type="nucleotide sequence ID" value="NZ_QLII01000004.1"/>
</dbReference>
<keyword evidence="1" id="KW-0812">Transmembrane</keyword>
<proteinExistence type="predicted"/>
<name>A0A327NG00_9BACT</name>
<keyword evidence="1" id="KW-1133">Transmembrane helix</keyword>